<dbReference type="RefSeq" id="WP_039096597.1">
    <property type="nucleotide sequence ID" value="NZ_JTDN01000001.1"/>
</dbReference>
<dbReference type="InterPro" id="IPR051043">
    <property type="entry name" value="Sulfatase_Mod_Factor_Kinase"/>
</dbReference>
<dbReference type="STRING" id="1572751.PK98_09365"/>
<dbReference type="InterPro" id="IPR042095">
    <property type="entry name" value="SUMF_sf"/>
</dbReference>
<gene>
    <name evidence="2" type="ORF">PK98_09365</name>
</gene>
<dbReference type="GO" id="GO:0120147">
    <property type="term" value="F:formylglycine-generating oxidase activity"/>
    <property type="evidence" value="ECO:0007669"/>
    <property type="project" value="TreeGrafter"/>
</dbReference>
<dbReference type="PANTHER" id="PTHR23150:SF19">
    <property type="entry name" value="FORMYLGLYCINE-GENERATING ENZYME"/>
    <property type="match status" value="1"/>
</dbReference>
<proteinExistence type="predicted"/>
<sequence>MIWIPGGTFTMGSDRFYPEEAPTRRVAVDGFWIDPAPVTNRQFAGFVAATGHRTMAEIAPDPRDYPGMSPDMAHPGSVVFHRPAAPVGMGDVTQWWRFELGADWRHPAGPSSDLDTLELWNHPVVHIAHGDAVAYARWAGKDLPTEAEFEFAAQGGIDGRDYAWGDELAPDGAMLANYWQGRFPFDNQLLDGWERTSPVGTFPPNGYGLSDMIGNVWEWTRDWWSSPSDLVRSCCTISNPRGARLRDSFDPAQPGRRIGRKVLKGGSHLCAANYCQRYRPAARHPETVDTSTSHIGFRCVVRAT</sequence>
<keyword evidence="3" id="KW-1185">Reference proteome</keyword>
<evidence type="ECO:0000313" key="2">
    <source>
        <dbReference type="EMBL" id="KHL26890.1"/>
    </source>
</evidence>
<feature type="domain" description="Sulfatase-modifying factor enzyme-like" evidence="1">
    <location>
        <begin position="1"/>
        <end position="300"/>
    </location>
</feature>
<reference evidence="2 3" key="1">
    <citation type="submission" date="2014-11" db="EMBL/GenBank/DDBJ databases">
        <title>Draft genome sequence of Kirrobacter mercurialis.</title>
        <authorList>
            <person name="Coil D.A."/>
            <person name="Eisen J.A."/>
        </authorList>
    </citation>
    <scope>NUCLEOTIDE SEQUENCE [LARGE SCALE GENOMIC DNA]</scope>
    <source>
        <strain evidence="2 3">Coronado</strain>
    </source>
</reference>
<dbReference type="InterPro" id="IPR005532">
    <property type="entry name" value="SUMF_dom"/>
</dbReference>
<name>A0A0B2C3Z7_9SPHN</name>
<dbReference type="PANTHER" id="PTHR23150">
    <property type="entry name" value="SULFATASE MODIFYING FACTOR 1, 2"/>
    <property type="match status" value="1"/>
</dbReference>
<accession>A0A0B2C3Z7</accession>
<dbReference type="OrthoDB" id="9768004at2"/>
<dbReference type="Pfam" id="PF03781">
    <property type="entry name" value="FGE-sulfatase"/>
    <property type="match status" value="1"/>
</dbReference>
<dbReference type="Proteomes" id="UP000030988">
    <property type="component" value="Unassembled WGS sequence"/>
</dbReference>
<dbReference type="Gene3D" id="3.90.1580.10">
    <property type="entry name" value="paralog of FGE (formylglycine-generating enzyme)"/>
    <property type="match status" value="1"/>
</dbReference>
<dbReference type="InterPro" id="IPR016187">
    <property type="entry name" value="CTDL_fold"/>
</dbReference>
<dbReference type="SUPFAM" id="SSF56436">
    <property type="entry name" value="C-type lectin-like"/>
    <property type="match status" value="1"/>
</dbReference>
<dbReference type="AlphaFoldDB" id="A0A0B2C3Z7"/>
<evidence type="ECO:0000259" key="1">
    <source>
        <dbReference type="Pfam" id="PF03781"/>
    </source>
</evidence>
<organism evidence="2 3">
    <name type="scientific">Croceibacterium mercuriale</name>
    <dbReference type="NCBI Taxonomy" id="1572751"/>
    <lineage>
        <taxon>Bacteria</taxon>
        <taxon>Pseudomonadati</taxon>
        <taxon>Pseudomonadota</taxon>
        <taxon>Alphaproteobacteria</taxon>
        <taxon>Sphingomonadales</taxon>
        <taxon>Erythrobacteraceae</taxon>
        <taxon>Croceibacterium</taxon>
    </lineage>
</organism>
<comment type="caution">
    <text evidence="2">The sequence shown here is derived from an EMBL/GenBank/DDBJ whole genome shotgun (WGS) entry which is preliminary data.</text>
</comment>
<keyword evidence="2" id="KW-0449">Lipoprotein</keyword>
<evidence type="ECO:0000313" key="3">
    <source>
        <dbReference type="Proteomes" id="UP000030988"/>
    </source>
</evidence>
<dbReference type="EMBL" id="JTDN01000001">
    <property type="protein sequence ID" value="KHL26890.1"/>
    <property type="molecule type" value="Genomic_DNA"/>
</dbReference>
<protein>
    <submittedName>
        <fullName evidence="2">Gliding motility-associated lipoprotein GldK</fullName>
    </submittedName>
</protein>